<evidence type="ECO:0000313" key="8">
    <source>
        <dbReference type="Proteomes" id="UP000515847"/>
    </source>
</evidence>
<keyword evidence="4 5" id="KW-0472">Membrane</keyword>
<evidence type="ECO:0000259" key="6">
    <source>
        <dbReference type="Pfam" id="PF04932"/>
    </source>
</evidence>
<organism evidence="7 8">
    <name type="scientific">Thermanaerosceptrum fracticalcis</name>
    <dbReference type="NCBI Taxonomy" id="1712410"/>
    <lineage>
        <taxon>Bacteria</taxon>
        <taxon>Bacillati</taxon>
        <taxon>Bacillota</taxon>
        <taxon>Clostridia</taxon>
        <taxon>Eubacteriales</taxon>
        <taxon>Peptococcaceae</taxon>
        <taxon>Thermanaerosceptrum</taxon>
    </lineage>
</organism>
<feature type="domain" description="O-antigen ligase-related" evidence="6">
    <location>
        <begin position="266"/>
        <end position="384"/>
    </location>
</feature>
<feature type="transmembrane region" description="Helical" evidence="5">
    <location>
        <begin position="236"/>
        <end position="256"/>
    </location>
</feature>
<feature type="transmembrane region" description="Helical" evidence="5">
    <location>
        <begin position="45"/>
        <end position="62"/>
    </location>
</feature>
<gene>
    <name evidence="7" type="ORF">BR63_12305</name>
</gene>
<feature type="transmembrane region" description="Helical" evidence="5">
    <location>
        <begin position="417"/>
        <end position="440"/>
    </location>
</feature>
<feature type="transmembrane region" description="Helical" evidence="5">
    <location>
        <begin position="262"/>
        <end position="279"/>
    </location>
</feature>
<feature type="transmembrane region" description="Helical" evidence="5">
    <location>
        <begin position="165"/>
        <end position="184"/>
    </location>
</feature>
<feature type="transmembrane region" description="Helical" evidence="5">
    <location>
        <begin position="124"/>
        <end position="145"/>
    </location>
</feature>
<reference evidence="7 8" key="1">
    <citation type="journal article" date="2019" name="Front. Microbiol.">
        <title>Thermoanaerosceptrum fracticalcis gen. nov. sp. nov., a Novel Fumarate-Fermenting Microorganism From a Deep Fractured Carbonate Aquifer of the US Great Basin.</title>
        <authorList>
            <person name="Hamilton-Brehm S.D."/>
            <person name="Stewart L.E."/>
            <person name="Zavarin M."/>
            <person name="Caldwell M."/>
            <person name="Lawson P.A."/>
            <person name="Onstott T.C."/>
            <person name="Grzymski J."/>
            <person name="Neveux I."/>
            <person name="Lollar B.S."/>
            <person name="Russell C.E."/>
            <person name="Moser D.P."/>
        </authorList>
    </citation>
    <scope>NUCLEOTIDE SEQUENCE [LARGE SCALE GENOMIC DNA]</scope>
    <source>
        <strain evidence="7 8">DRI-13</strain>
    </source>
</reference>
<proteinExistence type="predicted"/>
<evidence type="ECO:0000313" key="7">
    <source>
        <dbReference type="EMBL" id="QNB47019.1"/>
    </source>
</evidence>
<feature type="transmembrane region" description="Helical" evidence="5">
    <location>
        <begin position="69"/>
        <end position="89"/>
    </location>
</feature>
<dbReference type="PANTHER" id="PTHR37422:SF13">
    <property type="entry name" value="LIPOPOLYSACCHARIDE BIOSYNTHESIS PROTEIN PA4999-RELATED"/>
    <property type="match status" value="1"/>
</dbReference>
<feature type="transmembrane region" description="Helical" evidence="5">
    <location>
        <begin position="21"/>
        <end position="39"/>
    </location>
</feature>
<evidence type="ECO:0000256" key="5">
    <source>
        <dbReference type="SAM" id="Phobius"/>
    </source>
</evidence>
<feature type="transmembrane region" description="Helical" evidence="5">
    <location>
        <begin position="460"/>
        <end position="482"/>
    </location>
</feature>
<sequence>MKHTKIQPKQLHSLGVETLPMWVISLIIYVAPMFFGLFYDRHFVKVSLVIGALLLFLAYQSFKGKKLKVNVPVLVVILFMMSYIISLFFAVNMDLAVLSTIRAITYFGFVILVLNYADEKTENILLTFIYAAGITVAAVGLLAASNLNIFPDAFKAPRIFSTFQYPNTTAVFLNVSLIIGLCLMQSYKNQNIFNMVNFLLITALFGTISRGGILVYAITCFLLFISGLPGMKRQEFVLRFSALNFIAVLTYVIMLLTYKTKILPLAFLLVMSAIVYIVFERVPWQKIKLKYVIVSVTIILVGLLSMIGIFAPRLLDFRLSSTNFLARYYFYVDAFKVIADHGLFGIGGGGWSTIYPSYRGHLYFSKLIHNHYLETWIESGVLAMGSLLFIVLLSVYRMAKDIFNPEAFKRRMLGYAVFALAVHAAIDFTFSFGAVFFLFWTLIILQMKNSKDINIDGKSIFSRSAVISTAVLLLIVSSLYIYGHMINDKATDLAKNNDANKAIPLFKKAIGVYPFEQRFRSNLAQVMYASGKIQNKKEDFVLAKQYIDEALKYTPYNSKFVDYKTLILYELGEINEAVAINEAVVNHDPLDIQNYEKLMEVYLTSAKKYLLSGSITQAVELLAKADNIPQMLEEKKKQVDPQRLRLWTDRDLKLTPKMIMLLAEKNVLLHQFSKAEDLMRQINVAPEELAHKKLMLMAVINRFSGESRKAEEFLNRASDIEKTSREMFKQYIQMLETSKTVGLNK</sequence>
<name>A0A7G6E4L5_THEFR</name>
<evidence type="ECO:0000256" key="4">
    <source>
        <dbReference type="ARBA" id="ARBA00023136"/>
    </source>
</evidence>
<comment type="subcellular location">
    <subcellularLocation>
        <location evidence="1">Membrane</location>
        <topology evidence="1">Multi-pass membrane protein</topology>
    </subcellularLocation>
</comment>
<dbReference type="RefSeq" id="WP_034420609.1">
    <property type="nucleotide sequence ID" value="NZ_CP045798.1"/>
</dbReference>
<evidence type="ECO:0000256" key="3">
    <source>
        <dbReference type="ARBA" id="ARBA00022989"/>
    </source>
</evidence>
<feature type="transmembrane region" description="Helical" evidence="5">
    <location>
        <begin position="95"/>
        <end position="117"/>
    </location>
</feature>
<feature type="transmembrane region" description="Helical" evidence="5">
    <location>
        <begin position="191"/>
        <end position="208"/>
    </location>
</feature>
<dbReference type="Gene3D" id="1.25.40.10">
    <property type="entry name" value="Tetratricopeptide repeat domain"/>
    <property type="match status" value="1"/>
</dbReference>
<dbReference type="Pfam" id="PF04932">
    <property type="entry name" value="Wzy_C"/>
    <property type="match status" value="1"/>
</dbReference>
<dbReference type="InterPro" id="IPR011990">
    <property type="entry name" value="TPR-like_helical_dom_sf"/>
</dbReference>
<dbReference type="InterPro" id="IPR051533">
    <property type="entry name" value="WaaL-like"/>
</dbReference>
<dbReference type="InterPro" id="IPR007016">
    <property type="entry name" value="O-antigen_ligase-rel_domated"/>
</dbReference>
<accession>A0A7G6E4L5</accession>
<dbReference type="KEGG" id="tfr:BR63_12305"/>
<dbReference type="GO" id="GO:0016020">
    <property type="term" value="C:membrane"/>
    <property type="evidence" value="ECO:0007669"/>
    <property type="project" value="UniProtKB-SubCell"/>
</dbReference>
<evidence type="ECO:0000256" key="2">
    <source>
        <dbReference type="ARBA" id="ARBA00022692"/>
    </source>
</evidence>
<dbReference type="EMBL" id="CP045798">
    <property type="protein sequence ID" value="QNB47019.1"/>
    <property type="molecule type" value="Genomic_DNA"/>
</dbReference>
<keyword evidence="8" id="KW-1185">Reference proteome</keyword>
<dbReference type="Proteomes" id="UP000515847">
    <property type="component" value="Chromosome"/>
</dbReference>
<feature type="transmembrane region" description="Helical" evidence="5">
    <location>
        <begin position="376"/>
        <end position="396"/>
    </location>
</feature>
<keyword evidence="2 5" id="KW-0812">Transmembrane</keyword>
<feature type="transmembrane region" description="Helical" evidence="5">
    <location>
        <begin position="214"/>
        <end position="231"/>
    </location>
</feature>
<feature type="transmembrane region" description="Helical" evidence="5">
    <location>
        <begin position="291"/>
        <end position="311"/>
    </location>
</feature>
<dbReference type="SUPFAM" id="SSF48452">
    <property type="entry name" value="TPR-like"/>
    <property type="match status" value="1"/>
</dbReference>
<evidence type="ECO:0000256" key="1">
    <source>
        <dbReference type="ARBA" id="ARBA00004141"/>
    </source>
</evidence>
<keyword evidence="3 5" id="KW-1133">Transmembrane helix</keyword>
<dbReference type="PANTHER" id="PTHR37422">
    <property type="entry name" value="TEICHURONIC ACID BIOSYNTHESIS PROTEIN TUAE"/>
    <property type="match status" value="1"/>
</dbReference>
<dbReference type="OrthoDB" id="1808577at2"/>
<dbReference type="AlphaFoldDB" id="A0A7G6E4L5"/>
<protein>
    <recommendedName>
        <fullName evidence="6">O-antigen ligase-related domain-containing protein</fullName>
    </recommendedName>
</protein>